<keyword evidence="2" id="KW-0812">Transmembrane</keyword>
<feature type="region of interest" description="Disordered" evidence="1">
    <location>
        <begin position="192"/>
        <end position="266"/>
    </location>
</feature>
<accession>A0A9D9H4L1</accession>
<name>A0A9D9H4L1_9LACO</name>
<reference evidence="3" key="1">
    <citation type="submission" date="2020-10" db="EMBL/GenBank/DDBJ databases">
        <authorList>
            <person name="Gilroy R."/>
        </authorList>
    </citation>
    <scope>NUCLEOTIDE SEQUENCE</scope>
    <source>
        <strain evidence="3">C6-149</strain>
    </source>
</reference>
<evidence type="ECO:0000256" key="2">
    <source>
        <dbReference type="SAM" id="Phobius"/>
    </source>
</evidence>
<feature type="transmembrane region" description="Helical" evidence="2">
    <location>
        <begin position="25"/>
        <end position="43"/>
    </location>
</feature>
<evidence type="ECO:0000313" key="4">
    <source>
        <dbReference type="Proteomes" id="UP000823614"/>
    </source>
</evidence>
<feature type="compositionally biased region" description="Polar residues" evidence="1">
    <location>
        <begin position="226"/>
        <end position="247"/>
    </location>
</feature>
<keyword evidence="2" id="KW-0472">Membrane</keyword>
<feature type="compositionally biased region" description="Low complexity" evidence="1">
    <location>
        <begin position="204"/>
        <end position="225"/>
    </location>
</feature>
<evidence type="ECO:0000256" key="1">
    <source>
        <dbReference type="SAM" id="MobiDB-lite"/>
    </source>
</evidence>
<reference evidence="3" key="2">
    <citation type="journal article" date="2021" name="PeerJ">
        <title>Extensive microbial diversity within the chicken gut microbiome revealed by metagenomics and culture.</title>
        <authorList>
            <person name="Gilroy R."/>
            <person name="Ravi A."/>
            <person name="Getino M."/>
            <person name="Pursley I."/>
            <person name="Horton D.L."/>
            <person name="Alikhan N.F."/>
            <person name="Baker D."/>
            <person name="Gharbi K."/>
            <person name="Hall N."/>
            <person name="Watson M."/>
            <person name="Adriaenssens E.M."/>
            <person name="Foster-Nyarko E."/>
            <person name="Jarju S."/>
            <person name="Secka A."/>
            <person name="Antonio M."/>
            <person name="Oren A."/>
            <person name="Chaudhuri R.R."/>
            <person name="La Ragione R."/>
            <person name="Hildebrand F."/>
            <person name="Pallen M.J."/>
        </authorList>
    </citation>
    <scope>NUCLEOTIDE SEQUENCE</scope>
    <source>
        <strain evidence="3">C6-149</strain>
    </source>
</reference>
<proteinExistence type="predicted"/>
<comment type="caution">
    <text evidence="3">The sequence shown here is derived from an EMBL/GenBank/DDBJ whole genome shotgun (WGS) entry which is preliminary data.</text>
</comment>
<keyword evidence="2" id="KW-1133">Transmembrane helix</keyword>
<evidence type="ECO:0000313" key="3">
    <source>
        <dbReference type="EMBL" id="MBO8440880.1"/>
    </source>
</evidence>
<dbReference type="Proteomes" id="UP000823614">
    <property type="component" value="Unassembled WGS sequence"/>
</dbReference>
<feature type="compositionally biased region" description="Low complexity" evidence="1">
    <location>
        <begin position="248"/>
        <end position="259"/>
    </location>
</feature>
<sequence length="266" mass="30672">MSEETPSRVNREQQKRNNNQHRNRLIIIWILIILFIGFVIHHVHAEHVQQRQAEIVQKQSQKDHSSLNYQVQNNPIKFWNNKLTKAQKIAIIIQSYYNQDQPKSLLRIHWALQGNLSDGGRIITSQKNTYSNNLTVELTDSNKIIVTGETRTNKMSINDAMQNFYATSSERSFTNKLAKKIVSVNKLEKIKYGNDDSSSDDNDYSSNKNDKYNNSNNSKNYYNYYHQNQTGGPVNPNINHSNVVSNATNTTMNNGGMNTQQPMQNH</sequence>
<protein>
    <submittedName>
        <fullName evidence="3">Uncharacterized protein</fullName>
    </submittedName>
</protein>
<gene>
    <name evidence="3" type="ORF">IAA89_00285</name>
</gene>
<dbReference type="EMBL" id="JADIMP010000006">
    <property type="protein sequence ID" value="MBO8440880.1"/>
    <property type="molecule type" value="Genomic_DNA"/>
</dbReference>
<organism evidence="3 4">
    <name type="scientific">Candidatus Gallilactobacillus intestinavium</name>
    <dbReference type="NCBI Taxonomy" id="2840838"/>
    <lineage>
        <taxon>Bacteria</taxon>
        <taxon>Bacillati</taxon>
        <taxon>Bacillota</taxon>
        <taxon>Bacilli</taxon>
        <taxon>Lactobacillales</taxon>
        <taxon>Lactobacillaceae</taxon>
        <taxon>Lactobacillaceae incertae sedis</taxon>
        <taxon>Candidatus Gallilactobacillus</taxon>
    </lineage>
</organism>
<dbReference type="AlphaFoldDB" id="A0A9D9H4L1"/>